<evidence type="ECO:0000256" key="1">
    <source>
        <dbReference type="SAM" id="MobiDB-lite"/>
    </source>
</evidence>
<dbReference type="EMBL" id="JACGWN010000010">
    <property type="protein sequence ID" value="KAL0427412.1"/>
    <property type="molecule type" value="Genomic_DNA"/>
</dbReference>
<gene>
    <name evidence="2" type="ORF">Slati_2916000</name>
</gene>
<comment type="caution">
    <text evidence="2">The sequence shown here is derived from an EMBL/GenBank/DDBJ whole genome shotgun (WGS) entry which is preliminary data.</text>
</comment>
<feature type="region of interest" description="Disordered" evidence="1">
    <location>
        <begin position="1"/>
        <end position="20"/>
    </location>
</feature>
<name>A0AAW2VGW0_9LAMI</name>
<evidence type="ECO:0000313" key="2">
    <source>
        <dbReference type="EMBL" id="KAL0427412.1"/>
    </source>
</evidence>
<reference evidence="2" key="2">
    <citation type="journal article" date="2024" name="Plant">
        <title>Genomic evolution and insights into agronomic trait innovations of Sesamum species.</title>
        <authorList>
            <person name="Miao H."/>
            <person name="Wang L."/>
            <person name="Qu L."/>
            <person name="Liu H."/>
            <person name="Sun Y."/>
            <person name="Le M."/>
            <person name="Wang Q."/>
            <person name="Wei S."/>
            <person name="Zheng Y."/>
            <person name="Lin W."/>
            <person name="Duan Y."/>
            <person name="Cao H."/>
            <person name="Xiong S."/>
            <person name="Wang X."/>
            <person name="Wei L."/>
            <person name="Li C."/>
            <person name="Ma Q."/>
            <person name="Ju M."/>
            <person name="Zhao R."/>
            <person name="Li G."/>
            <person name="Mu C."/>
            <person name="Tian Q."/>
            <person name="Mei H."/>
            <person name="Zhang T."/>
            <person name="Gao T."/>
            <person name="Zhang H."/>
        </authorList>
    </citation>
    <scope>NUCLEOTIDE SEQUENCE</scope>
    <source>
        <strain evidence="2">KEN1</strain>
    </source>
</reference>
<organism evidence="2">
    <name type="scientific">Sesamum latifolium</name>
    <dbReference type="NCBI Taxonomy" id="2727402"/>
    <lineage>
        <taxon>Eukaryota</taxon>
        <taxon>Viridiplantae</taxon>
        <taxon>Streptophyta</taxon>
        <taxon>Embryophyta</taxon>
        <taxon>Tracheophyta</taxon>
        <taxon>Spermatophyta</taxon>
        <taxon>Magnoliopsida</taxon>
        <taxon>eudicotyledons</taxon>
        <taxon>Gunneridae</taxon>
        <taxon>Pentapetalae</taxon>
        <taxon>asterids</taxon>
        <taxon>lamiids</taxon>
        <taxon>Lamiales</taxon>
        <taxon>Pedaliaceae</taxon>
        <taxon>Sesamum</taxon>
    </lineage>
</organism>
<dbReference type="AlphaFoldDB" id="A0AAW2VGW0"/>
<sequence length="51" mass="5228">MASRFLRSRTPGGMASNSSAVSAFGATSGYGSRLLSGDGSRLDWSKSSTNP</sequence>
<protein>
    <submittedName>
        <fullName evidence="2">Uncharacterized protein</fullName>
    </submittedName>
</protein>
<proteinExistence type="predicted"/>
<feature type="region of interest" description="Disordered" evidence="1">
    <location>
        <begin position="29"/>
        <end position="51"/>
    </location>
</feature>
<reference evidence="2" key="1">
    <citation type="submission" date="2020-06" db="EMBL/GenBank/DDBJ databases">
        <authorList>
            <person name="Li T."/>
            <person name="Hu X."/>
            <person name="Zhang T."/>
            <person name="Song X."/>
            <person name="Zhang H."/>
            <person name="Dai N."/>
            <person name="Sheng W."/>
            <person name="Hou X."/>
            <person name="Wei L."/>
        </authorList>
    </citation>
    <scope>NUCLEOTIDE SEQUENCE</scope>
    <source>
        <strain evidence="2">KEN1</strain>
        <tissue evidence="2">Leaf</tissue>
    </source>
</reference>
<accession>A0AAW2VGW0</accession>